<dbReference type="InterPro" id="IPR036457">
    <property type="entry name" value="PPM-type-like_dom_sf"/>
</dbReference>
<proteinExistence type="predicted"/>
<evidence type="ECO:0000313" key="3">
    <source>
        <dbReference type="Proteomes" id="UP000502498"/>
    </source>
</evidence>
<organism evidence="2 3">
    <name type="scientific">Microbacterium hominis</name>
    <dbReference type="NCBI Taxonomy" id="162426"/>
    <lineage>
        <taxon>Bacteria</taxon>
        <taxon>Bacillati</taxon>
        <taxon>Actinomycetota</taxon>
        <taxon>Actinomycetes</taxon>
        <taxon>Micrococcales</taxon>
        <taxon>Microbacteriaceae</taxon>
        <taxon>Microbacterium</taxon>
    </lineage>
</organism>
<dbReference type="CDD" id="cd00143">
    <property type="entry name" value="PP2Cc"/>
    <property type="match status" value="1"/>
</dbReference>
<dbReference type="EMBL" id="CP054038">
    <property type="protein sequence ID" value="QKJ19645.1"/>
    <property type="molecule type" value="Genomic_DNA"/>
</dbReference>
<dbReference type="Pfam" id="PF13672">
    <property type="entry name" value="PP2C_2"/>
    <property type="match status" value="1"/>
</dbReference>
<accession>A0A7D4U4S8</accession>
<dbReference type="InterPro" id="IPR001932">
    <property type="entry name" value="PPM-type_phosphatase-like_dom"/>
</dbReference>
<protein>
    <submittedName>
        <fullName evidence="2">Serine/threonine-protein phosphatase</fullName>
    </submittedName>
</protein>
<reference evidence="2 3" key="1">
    <citation type="submission" date="2020-05" db="EMBL/GenBank/DDBJ databases">
        <title>Strain PA2F3 complete genome.</title>
        <authorList>
            <person name="Kim Y.-S."/>
            <person name="Kim S.-J."/>
            <person name="Jung H.-k."/>
            <person name="Kim S.-E."/>
            <person name="Kim K.-H."/>
        </authorList>
    </citation>
    <scope>NUCLEOTIDE SEQUENCE [LARGE SCALE GENOMIC DNA]</scope>
    <source>
        <strain evidence="2 3">PA2F3</strain>
    </source>
</reference>
<dbReference type="AlphaFoldDB" id="A0A7D4U4S8"/>
<evidence type="ECO:0000259" key="1">
    <source>
        <dbReference type="PROSITE" id="PS51746"/>
    </source>
</evidence>
<dbReference type="SMART" id="SM00331">
    <property type="entry name" value="PP2C_SIG"/>
    <property type="match status" value="1"/>
</dbReference>
<dbReference type="RefSeq" id="WP_172990082.1">
    <property type="nucleotide sequence ID" value="NZ_CP054038.1"/>
</dbReference>
<dbReference type="SMART" id="SM00332">
    <property type="entry name" value="PP2Cc"/>
    <property type="match status" value="1"/>
</dbReference>
<dbReference type="Proteomes" id="UP000502498">
    <property type="component" value="Chromosome"/>
</dbReference>
<dbReference type="Gene3D" id="3.60.40.10">
    <property type="entry name" value="PPM-type phosphatase domain"/>
    <property type="match status" value="1"/>
</dbReference>
<name>A0A7D4U4S8_9MICO</name>
<dbReference type="SUPFAM" id="SSF81606">
    <property type="entry name" value="PP2C-like"/>
    <property type="match status" value="1"/>
</dbReference>
<sequence>MTGPHLLLSAAAVSDIGPHRKSNQDSAFTAPWAAAVADGVGGGPAGDLASAAFVHRLAASGAPVPDGETLATGIRTANWDLRAHVDRDPALHGMATTFTGVFLSGRGSLLLAHTGDSRAYLLRGDRFAQQTRDDSYVQALVELGLVAQEDAAQHPRRNVITASLSGAEDDSAVVIESEAAPGDRWLLCSDGLSDYVPADAIAALATAGLDPHATAAAAVSVALEAGTRDNVTVVVADVVSSAPGADQGAGAGRLTGRPVFYGAASTRFQEELDSA</sequence>
<dbReference type="PROSITE" id="PS51746">
    <property type="entry name" value="PPM_2"/>
    <property type="match status" value="1"/>
</dbReference>
<gene>
    <name evidence="2" type="ORF">HQM25_09895</name>
</gene>
<evidence type="ECO:0000313" key="2">
    <source>
        <dbReference type="EMBL" id="QKJ19645.1"/>
    </source>
</evidence>
<feature type="domain" description="PPM-type phosphatase" evidence="1">
    <location>
        <begin position="9"/>
        <end position="238"/>
    </location>
</feature>